<dbReference type="Pfam" id="PF13302">
    <property type="entry name" value="Acetyltransf_3"/>
    <property type="match status" value="1"/>
</dbReference>
<dbReference type="SUPFAM" id="SSF55729">
    <property type="entry name" value="Acyl-CoA N-acyltransferases (Nat)"/>
    <property type="match status" value="1"/>
</dbReference>
<evidence type="ECO:0000313" key="3">
    <source>
        <dbReference type="Proteomes" id="UP001556367"/>
    </source>
</evidence>
<dbReference type="PANTHER" id="PTHR43610:SF1">
    <property type="entry name" value="N-ACETYLTRANSFERASE DOMAIN-CONTAINING PROTEIN"/>
    <property type="match status" value="1"/>
</dbReference>
<evidence type="ECO:0000259" key="1">
    <source>
        <dbReference type="PROSITE" id="PS51186"/>
    </source>
</evidence>
<reference evidence="3" key="1">
    <citation type="submission" date="2024-06" db="EMBL/GenBank/DDBJ databases">
        <title>Multi-omics analyses provide insights into the biosynthesis of the anticancer antibiotic pleurotin in Hohenbuehelia grisea.</title>
        <authorList>
            <person name="Weaver J.A."/>
            <person name="Alberti F."/>
        </authorList>
    </citation>
    <scope>NUCLEOTIDE SEQUENCE [LARGE SCALE GENOMIC DNA]</scope>
    <source>
        <strain evidence="3">T-177</strain>
    </source>
</reference>
<sequence length="205" mass="23090">MSSSQSLSFKSFTGRLLITSPNAADDGNVAILRTRPETRKYLRFLPEVFSAEDTRARRESRSKDPNVIDLYVYTLDASQKPTLAGMTGIFHIDNDHESCEVGIVISPDVYAKSFGTEALHSVLTFAFEEKGLHRAVFQTSADNVAMRGWLEKVAEARQEGHIKECWKLGPGEWCDAVSYGILAVEWTSRVKQRLEEKMKETVQKN</sequence>
<evidence type="ECO:0000313" key="2">
    <source>
        <dbReference type="EMBL" id="KAL0956475.1"/>
    </source>
</evidence>
<organism evidence="2 3">
    <name type="scientific">Hohenbuehelia grisea</name>
    <dbReference type="NCBI Taxonomy" id="104357"/>
    <lineage>
        <taxon>Eukaryota</taxon>
        <taxon>Fungi</taxon>
        <taxon>Dikarya</taxon>
        <taxon>Basidiomycota</taxon>
        <taxon>Agaricomycotina</taxon>
        <taxon>Agaricomycetes</taxon>
        <taxon>Agaricomycetidae</taxon>
        <taxon>Agaricales</taxon>
        <taxon>Pleurotineae</taxon>
        <taxon>Pleurotaceae</taxon>
        <taxon>Hohenbuehelia</taxon>
    </lineage>
</organism>
<keyword evidence="3" id="KW-1185">Reference proteome</keyword>
<gene>
    <name evidence="2" type="ORF">HGRIS_002621</name>
</gene>
<proteinExistence type="predicted"/>
<dbReference type="Proteomes" id="UP001556367">
    <property type="component" value="Unassembled WGS sequence"/>
</dbReference>
<dbReference type="PROSITE" id="PS51186">
    <property type="entry name" value="GNAT"/>
    <property type="match status" value="1"/>
</dbReference>
<protein>
    <recommendedName>
        <fullName evidence="1">N-acetyltransferase domain-containing protein</fullName>
    </recommendedName>
</protein>
<dbReference type="InterPro" id="IPR016181">
    <property type="entry name" value="Acyl_CoA_acyltransferase"/>
</dbReference>
<name>A0ABR3JLY3_9AGAR</name>
<dbReference type="PANTHER" id="PTHR43610">
    <property type="entry name" value="BLL6696 PROTEIN"/>
    <property type="match status" value="1"/>
</dbReference>
<dbReference type="Gene3D" id="3.40.630.30">
    <property type="match status" value="1"/>
</dbReference>
<comment type="caution">
    <text evidence="2">The sequence shown here is derived from an EMBL/GenBank/DDBJ whole genome shotgun (WGS) entry which is preliminary data.</text>
</comment>
<dbReference type="InterPro" id="IPR000182">
    <property type="entry name" value="GNAT_dom"/>
</dbReference>
<accession>A0ABR3JLY3</accession>
<feature type="domain" description="N-acetyltransferase" evidence="1">
    <location>
        <begin position="32"/>
        <end position="184"/>
    </location>
</feature>
<dbReference type="EMBL" id="JASNQZ010000006">
    <property type="protein sequence ID" value="KAL0956475.1"/>
    <property type="molecule type" value="Genomic_DNA"/>
</dbReference>